<dbReference type="GO" id="GO:0016301">
    <property type="term" value="F:kinase activity"/>
    <property type="evidence" value="ECO:0007669"/>
    <property type="project" value="UniProtKB-KW"/>
</dbReference>
<accession>A0A2M8GIM6</accession>
<dbReference type="PANTHER" id="PTHR10584:SF166">
    <property type="entry name" value="RIBOKINASE"/>
    <property type="match status" value="1"/>
</dbReference>
<dbReference type="Proteomes" id="UP000228960">
    <property type="component" value="Unassembled WGS sequence"/>
</dbReference>
<comment type="caution">
    <text evidence="4">The sequence shown here is derived from an EMBL/GenBank/DDBJ whole genome shotgun (WGS) entry which is preliminary data.</text>
</comment>
<dbReference type="Gene3D" id="3.40.1190.20">
    <property type="match status" value="1"/>
</dbReference>
<dbReference type="Pfam" id="PF00294">
    <property type="entry name" value="PfkB"/>
    <property type="match status" value="1"/>
</dbReference>
<evidence type="ECO:0000256" key="2">
    <source>
        <dbReference type="ARBA" id="ARBA00022777"/>
    </source>
</evidence>
<proteinExistence type="predicted"/>
<reference evidence="5" key="1">
    <citation type="submission" date="2017-09" db="EMBL/GenBank/DDBJ databases">
        <title>Depth-based differentiation of microbial function through sediment-hosted aquifers and enrichment of novel symbionts in the deep terrestrial subsurface.</title>
        <authorList>
            <person name="Probst A.J."/>
            <person name="Ladd B."/>
            <person name="Jarett J.K."/>
            <person name="Geller-Mcgrath D.E."/>
            <person name="Sieber C.M.K."/>
            <person name="Emerson J.B."/>
            <person name="Anantharaman K."/>
            <person name="Thomas B.C."/>
            <person name="Malmstrom R."/>
            <person name="Stieglmeier M."/>
            <person name="Klingl A."/>
            <person name="Woyke T."/>
            <person name="Ryan C.M."/>
            <person name="Banfield J.F."/>
        </authorList>
    </citation>
    <scope>NUCLEOTIDE SEQUENCE [LARGE SCALE GENOMIC DNA]</scope>
</reference>
<evidence type="ECO:0000313" key="4">
    <source>
        <dbReference type="EMBL" id="PJC79647.1"/>
    </source>
</evidence>
<dbReference type="EMBL" id="PFQM01000134">
    <property type="protein sequence ID" value="PJC79647.1"/>
    <property type="molecule type" value="Genomic_DNA"/>
</dbReference>
<dbReference type="AlphaFoldDB" id="A0A2M8GIM6"/>
<dbReference type="InterPro" id="IPR011611">
    <property type="entry name" value="PfkB_dom"/>
</dbReference>
<keyword evidence="2" id="KW-0418">Kinase</keyword>
<dbReference type="SUPFAM" id="SSF53613">
    <property type="entry name" value="Ribokinase-like"/>
    <property type="match status" value="1"/>
</dbReference>
<evidence type="ECO:0000313" key="5">
    <source>
        <dbReference type="Proteomes" id="UP000228960"/>
    </source>
</evidence>
<feature type="domain" description="Carbohydrate kinase PfkB" evidence="3">
    <location>
        <begin position="44"/>
        <end position="295"/>
    </location>
</feature>
<evidence type="ECO:0000256" key="1">
    <source>
        <dbReference type="ARBA" id="ARBA00022679"/>
    </source>
</evidence>
<sequence>MYDVISIGAATVDIFVKSNAVIDDGKFQKFEASSKNEIDSSLICSGGGATNSAVTFSRLGLNCPPISLLGSDRLSNYIIDDLKKDKISTNFLIKQKQETTDFSVIFIDKVGGRSIFTNRGTTSLTVDNISWSKLETKWLYITSLEGNLELLETIIGYAKENNIKIAINPGNREISKPRRLLSLLKHCDFLLLNKTESESLSSTSAQTDNFWDFFLKVCPIVAITNGRDGAHILTQDQHLFSPVLNITPVDETGAGDAFGSASLSALILKNSLQTSLEWGIKNSASVVSKMGAKNGILKISQIR</sequence>
<keyword evidence="1" id="KW-0808">Transferase</keyword>
<protein>
    <recommendedName>
        <fullName evidence="3">Carbohydrate kinase PfkB domain-containing protein</fullName>
    </recommendedName>
</protein>
<organism evidence="4 5">
    <name type="scientific">Candidatus Shapirobacteria bacterium CG_4_8_14_3_um_filter_35_11</name>
    <dbReference type="NCBI Taxonomy" id="1974874"/>
    <lineage>
        <taxon>Bacteria</taxon>
        <taxon>Candidatus Shapironibacteriota</taxon>
    </lineage>
</organism>
<dbReference type="InterPro" id="IPR029056">
    <property type="entry name" value="Ribokinase-like"/>
</dbReference>
<evidence type="ECO:0000259" key="3">
    <source>
        <dbReference type="Pfam" id="PF00294"/>
    </source>
</evidence>
<gene>
    <name evidence="4" type="ORF">CO009_04100</name>
</gene>
<name>A0A2M8GIM6_9BACT</name>
<dbReference type="PANTHER" id="PTHR10584">
    <property type="entry name" value="SUGAR KINASE"/>
    <property type="match status" value="1"/>
</dbReference>